<feature type="region of interest" description="Disordered" evidence="4">
    <location>
        <begin position="1"/>
        <end position="20"/>
    </location>
</feature>
<dbReference type="GO" id="GO:0000978">
    <property type="term" value="F:RNA polymerase II cis-regulatory region sequence-specific DNA binding"/>
    <property type="evidence" value="ECO:0007669"/>
    <property type="project" value="TreeGrafter"/>
</dbReference>
<feature type="DNA-binding region" description="HMG box" evidence="3">
    <location>
        <begin position="16"/>
        <end position="80"/>
    </location>
</feature>
<dbReference type="InterPro" id="IPR036910">
    <property type="entry name" value="HMG_box_dom_sf"/>
</dbReference>
<dbReference type="InterPro" id="IPR009071">
    <property type="entry name" value="HMG_box_dom"/>
</dbReference>
<dbReference type="PANTHER" id="PTHR10270">
    <property type="entry name" value="SOX TRANSCRIPTION FACTOR"/>
    <property type="match status" value="1"/>
</dbReference>
<comment type="caution">
    <text evidence="6">The sequence shown here is derived from an EMBL/GenBank/DDBJ whole genome shotgun (WGS) entry which is preliminary data.</text>
</comment>
<evidence type="ECO:0000256" key="1">
    <source>
        <dbReference type="ARBA" id="ARBA00023125"/>
    </source>
</evidence>
<feature type="region of interest" description="Disordered" evidence="4">
    <location>
        <begin position="309"/>
        <end position="363"/>
    </location>
</feature>
<evidence type="ECO:0000259" key="5">
    <source>
        <dbReference type="PROSITE" id="PS50118"/>
    </source>
</evidence>
<evidence type="ECO:0000256" key="2">
    <source>
        <dbReference type="ARBA" id="ARBA00023163"/>
    </source>
</evidence>
<name>A0A8H6W3R7_MYCCL</name>
<dbReference type="GO" id="GO:0005634">
    <property type="term" value="C:nucleus"/>
    <property type="evidence" value="ECO:0007669"/>
    <property type="project" value="UniProtKB-UniRule"/>
</dbReference>
<dbReference type="OrthoDB" id="6247875at2759"/>
<evidence type="ECO:0000256" key="3">
    <source>
        <dbReference type="PROSITE-ProRule" id="PRU00267"/>
    </source>
</evidence>
<proteinExistence type="predicted"/>
<reference evidence="6" key="1">
    <citation type="submission" date="2020-05" db="EMBL/GenBank/DDBJ databases">
        <title>Mycena genomes resolve the evolution of fungal bioluminescence.</title>
        <authorList>
            <person name="Tsai I.J."/>
        </authorList>
    </citation>
    <scope>NUCLEOTIDE SEQUENCE</scope>
    <source>
        <strain evidence="6">110903Hualien_Pintung</strain>
    </source>
</reference>
<dbReference type="CDD" id="cd01389">
    <property type="entry name" value="HMG-box_ROX1-like"/>
    <property type="match status" value="1"/>
</dbReference>
<dbReference type="Proteomes" id="UP000613580">
    <property type="component" value="Unassembled WGS sequence"/>
</dbReference>
<sequence>MAGPTRTSPMTKAVQPPRPPNAWILYRADKAKEIGRKAQADVSREISLLWRNERPEIRAEYERRADIKKAEHQLMYPQYRFQPVKREEKERIRQQKRLDKERRKQEQRQARSRQKEEQVVAVPQPNPHLYSTYDQRYGPHGPSPPLSAAASPQSTVSELPPALSLPPAAYPSIPTPEPDPKDVIAWPAQQQQFVEFDLPPPNTPFDPMQPWTGTLSSSEFEHAMMSSTANQGVFELSGFNPESLLSNPTGELEISMSSFDMTPYSGDVHNLSDIGLFASPQQDDFTSFLASFGQAPAENYEATADQFLNLEPEDAQQPIHTPYVPPSGASQSNTRRVGGTWPRPSSPLTSPIDTRPTSWSLHA</sequence>
<keyword evidence="3" id="KW-0539">Nucleus</keyword>
<evidence type="ECO:0000313" key="6">
    <source>
        <dbReference type="EMBL" id="KAF7298209.1"/>
    </source>
</evidence>
<keyword evidence="1 3" id="KW-0238">DNA-binding</keyword>
<dbReference type="GO" id="GO:0001228">
    <property type="term" value="F:DNA-binding transcription activator activity, RNA polymerase II-specific"/>
    <property type="evidence" value="ECO:0007669"/>
    <property type="project" value="TreeGrafter"/>
</dbReference>
<dbReference type="GO" id="GO:0030154">
    <property type="term" value="P:cell differentiation"/>
    <property type="evidence" value="ECO:0007669"/>
    <property type="project" value="TreeGrafter"/>
</dbReference>
<accession>A0A8H6W3R7</accession>
<keyword evidence="2" id="KW-0804">Transcription</keyword>
<dbReference type="EMBL" id="JACAZE010000015">
    <property type="protein sequence ID" value="KAF7298209.1"/>
    <property type="molecule type" value="Genomic_DNA"/>
</dbReference>
<feature type="domain" description="HMG box" evidence="5">
    <location>
        <begin position="16"/>
        <end position="80"/>
    </location>
</feature>
<dbReference type="Gene3D" id="1.10.30.10">
    <property type="entry name" value="High mobility group box domain"/>
    <property type="match status" value="1"/>
</dbReference>
<dbReference type="InterPro" id="IPR050140">
    <property type="entry name" value="SRY-related_HMG-box_TF-like"/>
</dbReference>
<protein>
    <submittedName>
        <fullName evidence="6">HMG box domain-containing protein</fullName>
    </submittedName>
</protein>
<dbReference type="SUPFAM" id="SSF47095">
    <property type="entry name" value="HMG-box"/>
    <property type="match status" value="1"/>
</dbReference>
<feature type="compositionally biased region" description="Polar residues" evidence="4">
    <location>
        <begin position="346"/>
        <end position="363"/>
    </location>
</feature>
<dbReference type="SMART" id="SM00398">
    <property type="entry name" value="HMG"/>
    <property type="match status" value="1"/>
</dbReference>
<evidence type="ECO:0000313" key="7">
    <source>
        <dbReference type="Proteomes" id="UP000613580"/>
    </source>
</evidence>
<dbReference type="Pfam" id="PF00505">
    <property type="entry name" value="HMG_box"/>
    <property type="match status" value="1"/>
</dbReference>
<organism evidence="6 7">
    <name type="scientific">Mycena chlorophos</name>
    <name type="common">Agaric fungus</name>
    <name type="synonym">Agaricus chlorophos</name>
    <dbReference type="NCBI Taxonomy" id="658473"/>
    <lineage>
        <taxon>Eukaryota</taxon>
        <taxon>Fungi</taxon>
        <taxon>Dikarya</taxon>
        <taxon>Basidiomycota</taxon>
        <taxon>Agaricomycotina</taxon>
        <taxon>Agaricomycetes</taxon>
        <taxon>Agaricomycetidae</taxon>
        <taxon>Agaricales</taxon>
        <taxon>Marasmiineae</taxon>
        <taxon>Mycenaceae</taxon>
        <taxon>Mycena</taxon>
    </lineage>
</organism>
<feature type="compositionally biased region" description="Basic and acidic residues" evidence="4">
    <location>
        <begin position="84"/>
        <end position="118"/>
    </location>
</feature>
<feature type="region of interest" description="Disordered" evidence="4">
    <location>
        <begin position="65"/>
        <end position="182"/>
    </location>
</feature>
<keyword evidence="7" id="KW-1185">Reference proteome</keyword>
<dbReference type="PROSITE" id="PS50118">
    <property type="entry name" value="HMG_BOX_2"/>
    <property type="match status" value="1"/>
</dbReference>
<evidence type="ECO:0000256" key="4">
    <source>
        <dbReference type="SAM" id="MobiDB-lite"/>
    </source>
</evidence>
<dbReference type="CDD" id="cd22249">
    <property type="entry name" value="UDM1_RNF168_RNF169-like"/>
    <property type="match status" value="1"/>
</dbReference>
<dbReference type="PANTHER" id="PTHR10270:SF161">
    <property type="entry name" value="SEX-DETERMINING REGION Y PROTEIN"/>
    <property type="match status" value="1"/>
</dbReference>
<dbReference type="AlphaFoldDB" id="A0A8H6W3R7"/>
<feature type="compositionally biased region" description="Polar residues" evidence="4">
    <location>
        <begin position="1"/>
        <end position="10"/>
    </location>
</feature>
<gene>
    <name evidence="6" type="ORF">HMN09_01042800</name>
</gene>
<feature type="compositionally biased region" description="Low complexity" evidence="4">
    <location>
        <begin position="146"/>
        <end position="172"/>
    </location>
</feature>